<dbReference type="Proteomes" id="UP000653056">
    <property type="component" value="Unassembled WGS sequence"/>
</dbReference>
<dbReference type="PANTHER" id="PTHR11091:SF0">
    <property type="entry name" value="MALATE DEHYDROGENASE"/>
    <property type="match status" value="1"/>
</dbReference>
<dbReference type="InterPro" id="IPR003767">
    <property type="entry name" value="Malate/L-lactate_DH-like"/>
</dbReference>
<dbReference type="Gene3D" id="3.30.1370.60">
    <property type="entry name" value="Hypothetical oxidoreductase yiak, domain 2"/>
    <property type="match status" value="1"/>
</dbReference>
<protein>
    <submittedName>
        <fullName evidence="3">Lactate dehydrogenase</fullName>
    </submittedName>
</protein>
<sequence>MKSHITYLSFDELADRLCGIFQRHGCPSNVARLLAENCAAAERDGAHSHGVFRMRDYVSNLKADGWVDPAATPVIEDASPGFVRVDARNGFAVPALAGARDLGIRKARHNGAAVIAIRNSHHLGALSLDVEPFAEEGMIALSFINSSPAVVPYGGHTAVFGTNPFAFAAPRAGEPPLVFDMATSVMAHGDVQIAAREGRALEPGIGVDAEGRPTTDPAKVLDGGALLPFGAHKGAAISLMVEILCAALVGGNFSAEVDPSRHPGAVTANTGQSLLLIDPRKGRGALPDFAGRVSDIVGYVRDAGQQRLPGDRRLRHRAQSMKRGIPLGAEVLDFLDSLEAA</sequence>
<dbReference type="SUPFAM" id="SSF89733">
    <property type="entry name" value="L-sulfolactate dehydrogenase-like"/>
    <property type="match status" value="1"/>
</dbReference>
<keyword evidence="4" id="KW-1185">Reference proteome</keyword>
<dbReference type="Gene3D" id="1.10.1530.10">
    <property type="match status" value="1"/>
</dbReference>
<dbReference type="InterPro" id="IPR043143">
    <property type="entry name" value="Mal/L-sulf/L-lact_DH-like_NADP"/>
</dbReference>
<name>A0ABQ2ZE90_9GAMM</name>
<dbReference type="InterPro" id="IPR043144">
    <property type="entry name" value="Mal/L-sulf/L-lact_DH-like_ah"/>
</dbReference>
<dbReference type="EMBL" id="BMXS01000041">
    <property type="protein sequence ID" value="GGY10998.1"/>
    <property type="molecule type" value="Genomic_DNA"/>
</dbReference>
<keyword evidence="2" id="KW-0560">Oxidoreductase</keyword>
<proteinExistence type="inferred from homology"/>
<organism evidence="3 4">
    <name type="scientific">Litchfieldella qijiaojingensis</name>
    <dbReference type="NCBI Taxonomy" id="980347"/>
    <lineage>
        <taxon>Bacteria</taxon>
        <taxon>Pseudomonadati</taxon>
        <taxon>Pseudomonadota</taxon>
        <taxon>Gammaproteobacteria</taxon>
        <taxon>Oceanospirillales</taxon>
        <taxon>Halomonadaceae</taxon>
        <taxon>Litchfieldella</taxon>
    </lineage>
</organism>
<dbReference type="InterPro" id="IPR036111">
    <property type="entry name" value="Mal/L-sulfo/L-lacto_DH-like_sf"/>
</dbReference>
<comment type="similarity">
    <text evidence="1">Belongs to the LDH2/MDH2 oxidoreductase family.</text>
</comment>
<evidence type="ECO:0000256" key="1">
    <source>
        <dbReference type="ARBA" id="ARBA00006056"/>
    </source>
</evidence>
<reference evidence="4" key="1">
    <citation type="journal article" date="2019" name="Int. J. Syst. Evol. Microbiol.">
        <title>The Global Catalogue of Microorganisms (GCM) 10K type strain sequencing project: providing services to taxonomists for standard genome sequencing and annotation.</title>
        <authorList>
            <consortium name="The Broad Institute Genomics Platform"/>
            <consortium name="The Broad Institute Genome Sequencing Center for Infectious Disease"/>
            <person name="Wu L."/>
            <person name="Ma J."/>
        </authorList>
    </citation>
    <scope>NUCLEOTIDE SEQUENCE [LARGE SCALE GENOMIC DNA]</scope>
    <source>
        <strain evidence="4">KCTC 22228</strain>
    </source>
</reference>
<dbReference type="PANTHER" id="PTHR11091">
    <property type="entry name" value="OXIDOREDUCTASE-RELATED"/>
    <property type="match status" value="1"/>
</dbReference>
<evidence type="ECO:0000313" key="3">
    <source>
        <dbReference type="EMBL" id="GGY10998.1"/>
    </source>
</evidence>
<dbReference type="Pfam" id="PF02615">
    <property type="entry name" value="Ldh_2"/>
    <property type="match status" value="1"/>
</dbReference>
<evidence type="ECO:0000256" key="2">
    <source>
        <dbReference type="ARBA" id="ARBA00023002"/>
    </source>
</evidence>
<dbReference type="RefSeq" id="WP_189472895.1">
    <property type="nucleotide sequence ID" value="NZ_BMXS01000041.1"/>
</dbReference>
<comment type="caution">
    <text evidence="3">The sequence shown here is derived from an EMBL/GenBank/DDBJ whole genome shotgun (WGS) entry which is preliminary data.</text>
</comment>
<gene>
    <name evidence="3" type="ORF">GCM10007160_42570</name>
</gene>
<evidence type="ECO:0000313" key="4">
    <source>
        <dbReference type="Proteomes" id="UP000653056"/>
    </source>
</evidence>
<accession>A0ABQ2ZE90</accession>